<evidence type="ECO:0000256" key="5">
    <source>
        <dbReference type="ARBA" id="ARBA00023136"/>
    </source>
</evidence>
<keyword evidence="4 8" id="KW-0808">Transferase</keyword>
<keyword evidence="3 8" id="KW-0328">Glycosyltransferase</keyword>
<protein>
    <submittedName>
        <fullName evidence="8">Glycosyltransferase family 2 protein</fullName>
        <ecNumber evidence="8">2.4.-.-</ecNumber>
    </submittedName>
</protein>
<keyword evidence="9" id="KW-1185">Reference proteome</keyword>
<evidence type="ECO:0000259" key="7">
    <source>
        <dbReference type="Pfam" id="PF00535"/>
    </source>
</evidence>
<evidence type="ECO:0000256" key="2">
    <source>
        <dbReference type="ARBA" id="ARBA00022475"/>
    </source>
</evidence>
<keyword evidence="2" id="KW-1003">Cell membrane</keyword>
<evidence type="ECO:0000313" key="8">
    <source>
        <dbReference type="EMBL" id="MEN7538036.1"/>
    </source>
</evidence>
<feature type="transmembrane region" description="Helical" evidence="6">
    <location>
        <begin position="242"/>
        <end position="263"/>
    </location>
</feature>
<dbReference type="RefSeq" id="WP_346785492.1">
    <property type="nucleotide sequence ID" value="NZ_JBDLBR010000004.1"/>
</dbReference>
<feature type="domain" description="Glycosyltransferase 2-like" evidence="7">
    <location>
        <begin position="6"/>
        <end position="170"/>
    </location>
</feature>
<dbReference type="EC" id="2.4.-.-" evidence="8"/>
<dbReference type="InterPro" id="IPR001173">
    <property type="entry name" value="Glyco_trans_2-like"/>
</dbReference>
<name>A0ABV0D133_9SPHN</name>
<sequence length="330" mass="35224">MSVLAVIPCLNEAEHLEALLVQMLRDDSIDRLVVADGGSTDASGAIVKRLAASDARLVLLDNPDRIQSAGVNRAVADYGKGMDWLVRIDAHCLYPEGYVGILLESAHANEADAVVVPMETKGAHGWQKAVAAAQNSALGTGGSPHRHLGSGRFVDHGHHALMRVETFRDLGGYCEAMPCNEDAEFDVRQTGCGLRIWLEPAAALTYFPRRSPGALWRQYWRYGAGRARTVRRHGIAMKPRQLAPVAIALAVAALPLALVHWIFAVPAAVWALSCLGLGLLVGLRAGGGMAFLSGLAAMVMHASWGGGFLRQWLAGGADVPRYGLAAKRGE</sequence>
<accession>A0ABV0D133</accession>
<proteinExistence type="predicted"/>
<organism evidence="8 9">
    <name type="scientific">Aurantiacibacter flavus</name>
    <dbReference type="NCBI Taxonomy" id="3145232"/>
    <lineage>
        <taxon>Bacteria</taxon>
        <taxon>Pseudomonadati</taxon>
        <taxon>Pseudomonadota</taxon>
        <taxon>Alphaproteobacteria</taxon>
        <taxon>Sphingomonadales</taxon>
        <taxon>Erythrobacteraceae</taxon>
        <taxon>Aurantiacibacter</taxon>
    </lineage>
</organism>
<evidence type="ECO:0000256" key="6">
    <source>
        <dbReference type="SAM" id="Phobius"/>
    </source>
</evidence>
<dbReference type="EMBL" id="JBDLBR010000004">
    <property type="protein sequence ID" value="MEN7538036.1"/>
    <property type="molecule type" value="Genomic_DNA"/>
</dbReference>
<keyword evidence="6" id="KW-1133">Transmembrane helix</keyword>
<gene>
    <name evidence="8" type="ORF">ABDJ38_12710</name>
</gene>
<keyword evidence="5 6" id="KW-0472">Membrane</keyword>
<reference evidence="8 9" key="1">
    <citation type="submission" date="2024-05" db="EMBL/GenBank/DDBJ databases">
        <authorList>
            <person name="Park S."/>
        </authorList>
    </citation>
    <scope>NUCLEOTIDE SEQUENCE [LARGE SCALE GENOMIC DNA]</scope>
    <source>
        <strain evidence="8 9">DGU5</strain>
    </source>
</reference>
<keyword evidence="6" id="KW-0812">Transmembrane</keyword>
<dbReference type="InterPro" id="IPR029044">
    <property type="entry name" value="Nucleotide-diphossugar_trans"/>
</dbReference>
<feature type="transmembrane region" description="Helical" evidence="6">
    <location>
        <begin position="269"/>
        <end position="292"/>
    </location>
</feature>
<dbReference type="Pfam" id="PF00535">
    <property type="entry name" value="Glycos_transf_2"/>
    <property type="match status" value="1"/>
</dbReference>
<dbReference type="Proteomes" id="UP001484535">
    <property type="component" value="Unassembled WGS sequence"/>
</dbReference>
<dbReference type="Gene3D" id="3.90.550.10">
    <property type="entry name" value="Spore Coat Polysaccharide Biosynthesis Protein SpsA, Chain A"/>
    <property type="match status" value="1"/>
</dbReference>
<dbReference type="SUPFAM" id="SSF53448">
    <property type="entry name" value="Nucleotide-diphospho-sugar transferases"/>
    <property type="match status" value="1"/>
</dbReference>
<evidence type="ECO:0000313" key="9">
    <source>
        <dbReference type="Proteomes" id="UP001484535"/>
    </source>
</evidence>
<evidence type="ECO:0000256" key="1">
    <source>
        <dbReference type="ARBA" id="ARBA00004236"/>
    </source>
</evidence>
<comment type="subcellular location">
    <subcellularLocation>
        <location evidence="1">Cell membrane</location>
    </subcellularLocation>
</comment>
<evidence type="ECO:0000256" key="3">
    <source>
        <dbReference type="ARBA" id="ARBA00022676"/>
    </source>
</evidence>
<dbReference type="CDD" id="cd02525">
    <property type="entry name" value="Succinoglycan_BP_ExoA"/>
    <property type="match status" value="1"/>
</dbReference>
<dbReference type="PANTHER" id="PTHR43646">
    <property type="entry name" value="GLYCOSYLTRANSFERASE"/>
    <property type="match status" value="1"/>
</dbReference>
<comment type="caution">
    <text evidence="8">The sequence shown here is derived from an EMBL/GenBank/DDBJ whole genome shotgun (WGS) entry which is preliminary data.</text>
</comment>
<dbReference type="PANTHER" id="PTHR43646:SF2">
    <property type="entry name" value="GLYCOSYLTRANSFERASE 2-LIKE DOMAIN-CONTAINING PROTEIN"/>
    <property type="match status" value="1"/>
</dbReference>
<evidence type="ECO:0000256" key="4">
    <source>
        <dbReference type="ARBA" id="ARBA00022679"/>
    </source>
</evidence>
<dbReference type="GO" id="GO:0016757">
    <property type="term" value="F:glycosyltransferase activity"/>
    <property type="evidence" value="ECO:0007669"/>
    <property type="project" value="UniProtKB-KW"/>
</dbReference>